<feature type="region of interest" description="Disordered" evidence="1">
    <location>
        <begin position="18"/>
        <end position="65"/>
    </location>
</feature>
<feature type="compositionally biased region" description="Basic and acidic residues" evidence="1">
    <location>
        <begin position="45"/>
        <end position="56"/>
    </location>
</feature>
<keyword evidence="3" id="KW-1185">Reference proteome</keyword>
<accession>A0A5B7JVU1</accession>
<organism evidence="2 3">
    <name type="scientific">Portunus trituberculatus</name>
    <name type="common">Swimming crab</name>
    <name type="synonym">Neptunus trituberculatus</name>
    <dbReference type="NCBI Taxonomy" id="210409"/>
    <lineage>
        <taxon>Eukaryota</taxon>
        <taxon>Metazoa</taxon>
        <taxon>Ecdysozoa</taxon>
        <taxon>Arthropoda</taxon>
        <taxon>Crustacea</taxon>
        <taxon>Multicrustacea</taxon>
        <taxon>Malacostraca</taxon>
        <taxon>Eumalacostraca</taxon>
        <taxon>Eucarida</taxon>
        <taxon>Decapoda</taxon>
        <taxon>Pleocyemata</taxon>
        <taxon>Brachyura</taxon>
        <taxon>Eubrachyura</taxon>
        <taxon>Portunoidea</taxon>
        <taxon>Portunidae</taxon>
        <taxon>Portuninae</taxon>
        <taxon>Portunus</taxon>
    </lineage>
</organism>
<gene>
    <name evidence="2" type="ORF">E2C01_092582</name>
</gene>
<evidence type="ECO:0000313" key="3">
    <source>
        <dbReference type="Proteomes" id="UP000324222"/>
    </source>
</evidence>
<reference evidence="2 3" key="1">
    <citation type="submission" date="2019-05" db="EMBL/GenBank/DDBJ databases">
        <title>Another draft genome of Portunus trituberculatus and its Hox gene families provides insights of decapod evolution.</title>
        <authorList>
            <person name="Jeong J.-H."/>
            <person name="Song I."/>
            <person name="Kim S."/>
            <person name="Choi T."/>
            <person name="Kim D."/>
            <person name="Ryu S."/>
            <person name="Kim W."/>
        </authorList>
    </citation>
    <scope>NUCLEOTIDE SEQUENCE [LARGE SCALE GENOMIC DNA]</scope>
    <source>
        <tissue evidence="2">Muscle</tissue>
    </source>
</reference>
<proteinExistence type="predicted"/>
<dbReference type="EMBL" id="VSRR010109250">
    <property type="protein sequence ID" value="MPC97277.1"/>
    <property type="molecule type" value="Genomic_DNA"/>
</dbReference>
<name>A0A5B7JVU1_PORTR</name>
<evidence type="ECO:0000313" key="2">
    <source>
        <dbReference type="EMBL" id="MPC97277.1"/>
    </source>
</evidence>
<dbReference type="AlphaFoldDB" id="A0A5B7JVU1"/>
<comment type="caution">
    <text evidence="2">The sequence shown here is derived from an EMBL/GenBank/DDBJ whole genome shotgun (WGS) entry which is preliminary data.</text>
</comment>
<feature type="compositionally biased region" description="Basic and acidic residues" evidence="1">
    <location>
        <begin position="18"/>
        <end position="34"/>
    </location>
</feature>
<evidence type="ECO:0000256" key="1">
    <source>
        <dbReference type="SAM" id="MobiDB-lite"/>
    </source>
</evidence>
<dbReference type="Proteomes" id="UP000324222">
    <property type="component" value="Unassembled WGS sequence"/>
</dbReference>
<protein>
    <submittedName>
        <fullName evidence="2">Uncharacterized protein</fullName>
    </submittedName>
</protein>
<sequence length="65" mass="7456">MGGICELCRTMAIRCEETETERRGGWGEKEKKQEEEEEEESLGDNQERMREAEVIKRPSSAGLIP</sequence>